<dbReference type="Pfam" id="PF01965">
    <property type="entry name" value="DJ-1_PfpI"/>
    <property type="match status" value="1"/>
</dbReference>
<dbReference type="SUPFAM" id="SSF52317">
    <property type="entry name" value="Class I glutamine amidotransferase-like"/>
    <property type="match status" value="1"/>
</dbReference>
<dbReference type="InterPro" id="IPR029062">
    <property type="entry name" value="Class_I_gatase-like"/>
</dbReference>
<name>A0AAW3DD24_9GAMM</name>
<comment type="caution">
    <text evidence="2">The sequence shown here is derived from an EMBL/GenBank/DDBJ whole genome shotgun (WGS) entry which is preliminary data.</text>
</comment>
<evidence type="ECO:0000313" key="3">
    <source>
        <dbReference type="Proteomes" id="UP000029117"/>
    </source>
</evidence>
<dbReference type="AlphaFoldDB" id="A0AAW3DD24"/>
<feature type="domain" description="DJ-1/PfpI" evidence="1">
    <location>
        <begin position="3"/>
        <end position="166"/>
    </location>
</feature>
<reference evidence="2 3" key="1">
    <citation type="submission" date="2014-04" db="EMBL/GenBank/DDBJ databases">
        <authorList>
            <person name="Bishop-Lilly K.A."/>
            <person name="Broomall S.M."/>
            <person name="Chain P.S."/>
            <person name="Chertkov O."/>
            <person name="Coyne S.R."/>
            <person name="Daligault H.E."/>
            <person name="Davenport K.W."/>
            <person name="Erkkila T."/>
            <person name="Frey K.G."/>
            <person name="Gibbons H.S."/>
            <person name="Gu W."/>
            <person name="Jaissle J."/>
            <person name="Johnson S.L."/>
            <person name="Koroleva G.I."/>
            <person name="Ladner J.T."/>
            <person name="Lo C.-C."/>
            <person name="Minogue T.D."/>
            <person name="Munk C."/>
            <person name="Palacios G.F."/>
            <person name="Redden C.L."/>
            <person name="Rosenzweig C.N."/>
            <person name="Scholz M.B."/>
            <person name="Teshima H."/>
            <person name="Xu Y."/>
        </authorList>
    </citation>
    <scope>NUCLEOTIDE SEQUENCE [LARGE SCALE GENOMIC DNA]</scope>
    <source>
        <strain evidence="2 3">FAJ</strain>
    </source>
</reference>
<dbReference type="PANTHER" id="PTHR43130">
    <property type="entry name" value="ARAC-FAMILY TRANSCRIPTIONAL REGULATOR"/>
    <property type="match status" value="1"/>
</dbReference>
<evidence type="ECO:0000259" key="1">
    <source>
        <dbReference type="Pfam" id="PF01965"/>
    </source>
</evidence>
<dbReference type="Proteomes" id="UP000029117">
    <property type="component" value="Unassembled WGS sequence"/>
</dbReference>
<proteinExistence type="predicted"/>
<dbReference type="PANTHER" id="PTHR43130:SF15">
    <property type="entry name" value="THIJ_PFPI FAMILY PROTEIN (AFU_ORTHOLOGUE AFUA_5G14240)"/>
    <property type="match status" value="1"/>
</dbReference>
<dbReference type="RefSeq" id="WP_080723449.1">
    <property type="nucleotide sequence ID" value="NZ_JACTRV010000003.1"/>
</dbReference>
<organism evidence="2 3">
    <name type="scientific">Francisella philomiragia</name>
    <dbReference type="NCBI Taxonomy" id="28110"/>
    <lineage>
        <taxon>Bacteria</taxon>
        <taxon>Pseudomonadati</taxon>
        <taxon>Pseudomonadota</taxon>
        <taxon>Gammaproteobacteria</taxon>
        <taxon>Thiotrichales</taxon>
        <taxon>Francisellaceae</taxon>
        <taxon>Francisella</taxon>
    </lineage>
</organism>
<dbReference type="InterPro" id="IPR002818">
    <property type="entry name" value="DJ-1/PfpI"/>
</dbReference>
<dbReference type="InterPro" id="IPR052158">
    <property type="entry name" value="INH-QAR"/>
</dbReference>
<protein>
    <submittedName>
        <fullName evidence="2">DJ-1/PfpI family protein</fullName>
    </submittedName>
</protein>
<gene>
    <name evidence="2" type="ORF">DR78_1695</name>
</gene>
<dbReference type="EMBL" id="JOUE01000003">
    <property type="protein sequence ID" value="KFJ43454.1"/>
    <property type="molecule type" value="Genomic_DNA"/>
</dbReference>
<sequence length="209" mass="23409">MQNVIIVLFNEFETLDVFGPVEIFGSFKEHFKLEYYSLEGGNVYSSQNVCINTKKLSDANFKNSILFVPGGIGTRELIYSTKLITELTRLANNAKYILTVCTGSSLFSQTNLLNSKKATSNKKALKWTKSIAPDVIWIDKARWVKDGNIYTSSGISAGIDMSLGFIADILGYNVAKQKSIELEYSWQEDANVDEFADIYKCKVIDKVHA</sequence>
<dbReference type="CDD" id="cd03139">
    <property type="entry name" value="GATase1_PfpI_2"/>
    <property type="match status" value="1"/>
</dbReference>
<accession>A0AAW3DD24</accession>
<dbReference type="Gene3D" id="3.40.50.880">
    <property type="match status" value="1"/>
</dbReference>
<evidence type="ECO:0000313" key="2">
    <source>
        <dbReference type="EMBL" id="KFJ43454.1"/>
    </source>
</evidence>